<dbReference type="Proteomes" id="UP001732700">
    <property type="component" value="Chromosome 3A"/>
</dbReference>
<keyword evidence="2" id="KW-1185">Reference proteome</keyword>
<protein>
    <submittedName>
        <fullName evidence="1">Uncharacterized protein</fullName>
    </submittedName>
</protein>
<dbReference type="EnsemblPlants" id="AVESA.00010b.r2.3AG0406040.1">
    <property type="protein sequence ID" value="AVESA.00010b.r2.3AG0406040.1.CDS.1"/>
    <property type="gene ID" value="AVESA.00010b.r2.3AG0406040"/>
</dbReference>
<accession>A0ACD5VDW9</accession>
<name>A0ACD5VDW9_AVESA</name>
<proteinExistence type="predicted"/>
<organism evidence="1 2">
    <name type="scientific">Avena sativa</name>
    <name type="common">Oat</name>
    <dbReference type="NCBI Taxonomy" id="4498"/>
    <lineage>
        <taxon>Eukaryota</taxon>
        <taxon>Viridiplantae</taxon>
        <taxon>Streptophyta</taxon>
        <taxon>Embryophyta</taxon>
        <taxon>Tracheophyta</taxon>
        <taxon>Spermatophyta</taxon>
        <taxon>Magnoliopsida</taxon>
        <taxon>Liliopsida</taxon>
        <taxon>Poales</taxon>
        <taxon>Poaceae</taxon>
        <taxon>BOP clade</taxon>
        <taxon>Pooideae</taxon>
        <taxon>Poodae</taxon>
        <taxon>Poeae</taxon>
        <taxon>Poeae Chloroplast Group 1 (Aveneae type)</taxon>
        <taxon>Aveninae</taxon>
        <taxon>Avena</taxon>
    </lineage>
</organism>
<evidence type="ECO:0000313" key="2">
    <source>
        <dbReference type="Proteomes" id="UP001732700"/>
    </source>
</evidence>
<evidence type="ECO:0000313" key="1">
    <source>
        <dbReference type="EnsemblPlants" id="AVESA.00010b.r2.3AG0406040.1.CDS.1"/>
    </source>
</evidence>
<reference evidence="1" key="1">
    <citation type="submission" date="2021-05" db="EMBL/GenBank/DDBJ databases">
        <authorList>
            <person name="Scholz U."/>
            <person name="Mascher M."/>
            <person name="Fiebig A."/>
        </authorList>
    </citation>
    <scope>NUCLEOTIDE SEQUENCE [LARGE SCALE GENOMIC DNA]</scope>
</reference>
<sequence>MEITVVSSKSIKPACAAPATVQVVPLTVFDKANFDTYVSAIYAFHPPTPSNAVLEAGLAEALVDYREWAGRLDGDLCNILLNDAGARFVAATAAMALETVMPLRPTPELLKLHPSGDDGDELMLIQATRFACGSLVVGITAHHKVADGGGRCKFILAWGRATRGVSVPRPPPLLQDRPSVFAPRSPLRIEYEHHGVEYYKPRADRDGAVHHAGSDDDVVVVERVHFSLDLIAELKLLASAGATGSRYTTFQCVVAHLWRRITMARGLDGGDATTSLCIAVDGRARMSPPVPDGYTGNVVLWARPTATARELLARPLQHAAELIRQAVGRIDGAYFKSFVDFASSGAVEEEGLVPTADASEMVLRPDVEVDSWLRIPFCDLDLGGGRPCFFTPSYLPVEGVVILVPCVSGDGSLDAYVPLFSRDMDAFKKCSVI</sequence>
<reference evidence="1" key="2">
    <citation type="submission" date="2025-09" db="UniProtKB">
        <authorList>
            <consortium name="EnsemblPlants"/>
        </authorList>
    </citation>
    <scope>IDENTIFICATION</scope>
</reference>